<evidence type="ECO:0000256" key="1">
    <source>
        <dbReference type="SAM" id="SignalP"/>
    </source>
</evidence>
<dbReference type="Gene3D" id="3.40.50.2300">
    <property type="match status" value="1"/>
</dbReference>
<evidence type="ECO:0008006" key="4">
    <source>
        <dbReference type="Google" id="ProtNLM"/>
    </source>
</evidence>
<evidence type="ECO:0000313" key="3">
    <source>
        <dbReference type="Proteomes" id="UP000186922"/>
    </source>
</evidence>
<feature type="chain" id="PRO_5008899075" description="Receptor ligand binding region domain-containing protein" evidence="1">
    <location>
        <begin position="18"/>
        <end position="264"/>
    </location>
</feature>
<dbReference type="SUPFAM" id="SSF53822">
    <property type="entry name" value="Periplasmic binding protein-like I"/>
    <property type="match status" value="1"/>
</dbReference>
<proteinExistence type="predicted"/>
<evidence type="ECO:0000313" key="2">
    <source>
        <dbReference type="EMBL" id="GAV04854.1"/>
    </source>
</evidence>
<comment type="caution">
    <text evidence="2">The sequence shown here is derived from an EMBL/GenBank/DDBJ whole genome shotgun (WGS) entry which is preliminary data.</text>
</comment>
<dbReference type="Proteomes" id="UP000186922">
    <property type="component" value="Unassembled WGS sequence"/>
</dbReference>
<keyword evidence="3" id="KW-1185">Reference proteome</keyword>
<accession>A0A1D1W0L6</accession>
<name>A0A1D1W0L6_RAMVA</name>
<keyword evidence="1" id="KW-0732">Signal</keyword>
<dbReference type="InterPro" id="IPR028082">
    <property type="entry name" value="Peripla_BP_I"/>
</dbReference>
<organism evidence="2 3">
    <name type="scientific">Ramazzottius varieornatus</name>
    <name type="common">Water bear</name>
    <name type="synonym">Tardigrade</name>
    <dbReference type="NCBI Taxonomy" id="947166"/>
    <lineage>
        <taxon>Eukaryota</taxon>
        <taxon>Metazoa</taxon>
        <taxon>Ecdysozoa</taxon>
        <taxon>Tardigrada</taxon>
        <taxon>Eutardigrada</taxon>
        <taxon>Parachela</taxon>
        <taxon>Hypsibioidea</taxon>
        <taxon>Ramazzottiidae</taxon>
        <taxon>Ramazzottius</taxon>
    </lineage>
</organism>
<protein>
    <recommendedName>
        <fullName evidence="4">Receptor ligand binding region domain-containing protein</fullName>
    </recommendedName>
</protein>
<dbReference type="AlphaFoldDB" id="A0A1D1W0L6"/>
<feature type="signal peptide" evidence="1">
    <location>
        <begin position="1"/>
        <end position="17"/>
    </location>
</feature>
<gene>
    <name evidence="2" type="primary">RvY_15067-1</name>
    <name evidence="2" type="synonym">RvY_15067.1</name>
    <name evidence="2" type="ORF">RvY_15067</name>
</gene>
<reference evidence="2 3" key="1">
    <citation type="journal article" date="2016" name="Nat. Commun.">
        <title>Extremotolerant tardigrade genome and improved radiotolerance of human cultured cells by tardigrade-unique protein.</title>
        <authorList>
            <person name="Hashimoto T."/>
            <person name="Horikawa D.D."/>
            <person name="Saito Y."/>
            <person name="Kuwahara H."/>
            <person name="Kozuka-Hata H."/>
            <person name="Shin-I T."/>
            <person name="Minakuchi Y."/>
            <person name="Ohishi K."/>
            <person name="Motoyama A."/>
            <person name="Aizu T."/>
            <person name="Enomoto A."/>
            <person name="Kondo K."/>
            <person name="Tanaka S."/>
            <person name="Hara Y."/>
            <person name="Koshikawa S."/>
            <person name="Sagara H."/>
            <person name="Miura T."/>
            <person name="Yokobori S."/>
            <person name="Miyagawa K."/>
            <person name="Suzuki Y."/>
            <person name="Kubo T."/>
            <person name="Oyama M."/>
            <person name="Kohara Y."/>
            <person name="Fujiyama A."/>
            <person name="Arakawa K."/>
            <person name="Katayama T."/>
            <person name="Toyoda A."/>
            <person name="Kunieda T."/>
        </authorList>
    </citation>
    <scope>NUCLEOTIDE SEQUENCE [LARGE SCALE GENOMIC DNA]</scope>
    <source>
        <strain evidence="2 3">YOKOZUNA-1</strain>
    </source>
</reference>
<dbReference type="EMBL" id="BDGG01000011">
    <property type="protein sequence ID" value="GAV04854.1"/>
    <property type="molecule type" value="Genomic_DNA"/>
</dbReference>
<sequence>MLVIVLLIQYFAANVSSIKIKILSVINGDNPLYGFVAAAPAIEVAHRDMARQYPHILNNHTVARYTVHSSGMPSCPDAATLMLTLSRNISDILYNSEAGFSAYFSVNPPEVPTFGNLTWQKFDQNDTVAFHAYHSLAVVNNPNPKWEQVRDITSAMAEVSKERWNLTMSVAQQHNDLAISVYEAYQTFAFVLNESFAELENLTGVGFAKRCWNRTFESRTRPVNIDARGSRINSVIFSRFNSPNGVRTVRSRSFKLKTVDLDMI</sequence>
<dbReference type="STRING" id="947166.A0A1D1W0L6"/>